<name>A0A067CR10_SAPPC</name>
<dbReference type="RefSeq" id="XP_012196669.1">
    <property type="nucleotide sequence ID" value="XM_012341279.1"/>
</dbReference>
<gene>
    <name evidence="2" type="ORF">SPRG_19440</name>
</gene>
<dbReference type="Proteomes" id="UP000030745">
    <property type="component" value="Unassembled WGS sequence"/>
</dbReference>
<evidence type="ECO:0000313" key="2">
    <source>
        <dbReference type="EMBL" id="KDO32958.1"/>
    </source>
</evidence>
<dbReference type="KEGG" id="spar:SPRG_19440"/>
<dbReference type="EMBL" id="KK583194">
    <property type="protein sequence ID" value="KDO32958.1"/>
    <property type="molecule type" value="Genomic_DNA"/>
</dbReference>
<protein>
    <submittedName>
        <fullName evidence="2">Uncharacterized protein</fullName>
    </submittedName>
</protein>
<sequence>MPWKSASGASSKMSSSSSRCDTALRSPSVGPSAIFRSSTRVETKPSQFLARQHDPIQHPRPVHEALPHVPPCHRIAARP</sequence>
<dbReference type="GeneID" id="24140814"/>
<organism evidence="2 3">
    <name type="scientific">Saprolegnia parasitica (strain CBS 223.65)</name>
    <dbReference type="NCBI Taxonomy" id="695850"/>
    <lineage>
        <taxon>Eukaryota</taxon>
        <taxon>Sar</taxon>
        <taxon>Stramenopiles</taxon>
        <taxon>Oomycota</taxon>
        <taxon>Saprolegniomycetes</taxon>
        <taxon>Saprolegniales</taxon>
        <taxon>Saprolegniaceae</taxon>
        <taxon>Saprolegnia</taxon>
    </lineage>
</organism>
<proteinExistence type="predicted"/>
<evidence type="ECO:0000256" key="1">
    <source>
        <dbReference type="SAM" id="MobiDB-lite"/>
    </source>
</evidence>
<feature type="compositionally biased region" description="Basic and acidic residues" evidence="1">
    <location>
        <begin position="51"/>
        <end position="66"/>
    </location>
</feature>
<reference evidence="2 3" key="1">
    <citation type="journal article" date="2013" name="PLoS Genet.">
        <title>Distinctive expansion of potential virulence genes in the genome of the oomycete fish pathogen Saprolegnia parasitica.</title>
        <authorList>
            <person name="Jiang R.H."/>
            <person name="de Bruijn I."/>
            <person name="Haas B.J."/>
            <person name="Belmonte R."/>
            <person name="Lobach L."/>
            <person name="Christie J."/>
            <person name="van den Ackerveken G."/>
            <person name="Bottin A."/>
            <person name="Bulone V."/>
            <person name="Diaz-Moreno S.M."/>
            <person name="Dumas B."/>
            <person name="Fan L."/>
            <person name="Gaulin E."/>
            <person name="Govers F."/>
            <person name="Grenville-Briggs L.J."/>
            <person name="Horner N.R."/>
            <person name="Levin J.Z."/>
            <person name="Mammella M."/>
            <person name="Meijer H.J."/>
            <person name="Morris P."/>
            <person name="Nusbaum C."/>
            <person name="Oome S."/>
            <person name="Phillips A.J."/>
            <person name="van Rooyen D."/>
            <person name="Rzeszutek E."/>
            <person name="Saraiva M."/>
            <person name="Secombes C.J."/>
            <person name="Seidl M.F."/>
            <person name="Snel B."/>
            <person name="Stassen J.H."/>
            <person name="Sykes S."/>
            <person name="Tripathy S."/>
            <person name="van den Berg H."/>
            <person name="Vega-Arreguin J.C."/>
            <person name="Wawra S."/>
            <person name="Young S.K."/>
            <person name="Zeng Q."/>
            <person name="Dieguez-Uribeondo J."/>
            <person name="Russ C."/>
            <person name="Tyler B.M."/>
            <person name="van West P."/>
        </authorList>
    </citation>
    <scope>NUCLEOTIDE SEQUENCE [LARGE SCALE GENOMIC DNA]</scope>
    <source>
        <strain evidence="2 3">CBS 223.65</strain>
    </source>
</reference>
<dbReference type="VEuPathDB" id="FungiDB:SPRG_19440"/>
<feature type="compositionally biased region" description="Low complexity" evidence="1">
    <location>
        <begin position="1"/>
        <end position="18"/>
    </location>
</feature>
<dbReference type="AlphaFoldDB" id="A0A067CR10"/>
<accession>A0A067CR10</accession>
<evidence type="ECO:0000313" key="3">
    <source>
        <dbReference type="Proteomes" id="UP000030745"/>
    </source>
</evidence>
<feature type="region of interest" description="Disordered" evidence="1">
    <location>
        <begin position="1"/>
        <end position="79"/>
    </location>
</feature>
<keyword evidence="3" id="KW-1185">Reference proteome</keyword>
<feature type="compositionally biased region" description="Polar residues" evidence="1">
    <location>
        <begin position="35"/>
        <end position="46"/>
    </location>
</feature>